<organism evidence="2 3">
    <name type="scientific">Jiella sonneratiae</name>
    <dbReference type="NCBI Taxonomy" id="2816856"/>
    <lineage>
        <taxon>Bacteria</taxon>
        <taxon>Pseudomonadati</taxon>
        <taxon>Pseudomonadota</taxon>
        <taxon>Alphaproteobacteria</taxon>
        <taxon>Hyphomicrobiales</taxon>
        <taxon>Aurantimonadaceae</taxon>
        <taxon>Jiella</taxon>
    </lineage>
</organism>
<dbReference type="Pfam" id="PF00561">
    <property type="entry name" value="Abhydrolase_1"/>
    <property type="match status" value="1"/>
</dbReference>
<reference evidence="2 3" key="1">
    <citation type="submission" date="2021-03" db="EMBL/GenBank/DDBJ databases">
        <title>Whole genome sequence of Jiella sp. MQZ13P-4.</title>
        <authorList>
            <person name="Tuo L."/>
        </authorList>
    </citation>
    <scope>NUCLEOTIDE SEQUENCE [LARGE SCALE GENOMIC DNA]</scope>
    <source>
        <strain evidence="2 3">MQZ13P-4</strain>
    </source>
</reference>
<gene>
    <name evidence="2" type="ORF">J1C47_15585</name>
</gene>
<evidence type="ECO:0000259" key="1">
    <source>
        <dbReference type="Pfam" id="PF00561"/>
    </source>
</evidence>
<dbReference type="PANTHER" id="PTHR43689">
    <property type="entry name" value="HYDROLASE"/>
    <property type="match status" value="1"/>
</dbReference>
<proteinExistence type="predicted"/>
<dbReference type="GO" id="GO:0016787">
    <property type="term" value="F:hydrolase activity"/>
    <property type="evidence" value="ECO:0007669"/>
    <property type="project" value="UniProtKB-KW"/>
</dbReference>
<dbReference type="Gene3D" id="3.40.50.1820">
    <property type="entry name" value="alpha/beta hydrolase"/>
    <property type="match status" value="1"/>
</dbReference>
<protein>
    <submittedName>
        <fullName evidence="2">Alpha/beta fold hydrolase</fullName>
    </submittedName>
</protein>
<dbReference type="PANTHER" id="PTHR43689:SF8">
    <property type="entry name" value="ALPHA_BETA-HYDROLASES SUPERFAMILY PROTEIN"/>
    <property type="match status" value="1"/>
</dbReference>
<dbReference type="EMBL" id="JAFMPY010000017">
    <property type="protein sequence ID" value="MBO0905066.1"/>
    <property type="molecule type" value="Genomic_DNA"/>
</dbReference>
<dbReference type="PRINTS" id="PR00111">
    <property type="entry name" value="ABHYDROLASE"/>
</dbReference>
<dbReference type="InterPro" id="IPR029058">
    <property type="entry name" value="AB_hydrolase_fold"/>
</dbReference>
<dbReference type="Proteomes" id="UP000664288">
    <property type="component" value="Unassembled WGS sequence"/>
</dbReference>
<evidence type="ECO:0000313" key="3">
    <source>
        <dbReference type="Proteomes" id="UP000664288"/>
    </source>
</evidence>
<dbReference type="InterPro" id="IPR017497">
    <property type="entry name" value="BchO"/>
</dbReference>
<keyword evidence="3" id="KW-1185">Reference proteome</keyword>
<evidence type="ECO:0000313" key="2">
    <source>
        <dbReference type="EMBL" id="MBO0905066.1"/>
    </source>
</evidence>
<feature type="domain" description="AB hydrolase-1" evidence="1">
    <location>
        <begin position="41"/>
        <end position="278"/>
    </location>
</feature>
<dbReference type="SUPFAM" id="SSF53474">
    <property type="entry name" value="alpha/beta-Hydrolases"/>
    <property type="match status" value="1"/>
</dbReference>
<dbReference type="RefSeq" id="WP_207351707.1">
    <property type="nucleotide sequence ID" value="NZ_JAFMPY010000017.1"/>
</dbReference>
<dbReference type="InterPro" id="IPR000073">
    <property type="entry name" value="AB_hydrolase_1"/>
</dbReference>
<dbReference type="NCBIfam" id="TIGR03056">
    <property type="entry name" value="bchO_mg_che_rel"/>
    <property type="match status" value="1"/>
</dbReference>
<sequence>MSAPLDFSRDGRDWPHRAASRFVEAGGTRFHVQLLGPADAPPLLLLHGTGASTHSFRDLAPLLAANHRVVMPDLPGHGFTAAPRWKRVSITGMGAALAAMLTALDIRPVHAAGHSAGAAILLRMALDGGIAPRRIVSLNGALLPFPGIAAHLFPRLAKALFLNPVAPRFFSWRARNTGAVARLMASTGSRITPQGVGYYERLFASSLHVEGALSMMANWDLEGLRRDLPRLAVPLTLVVGTGDRAIPPDVSSRVARMVRQAEVVKLEGLGHLAHEEAPEAVAAAIAEALAGDDQAADAALAAPAGRG</sequence>
<accession>A0ABS3J931</accession>
<name>A0ABS3J931_9HYPH</name>
<comment type="caution">
    <text evidence="2">The sequence shown here is derived from an EMBL/GenBank/DDBJ whole genome shotgun (WGS) entry which is preliminary data.</text>
</comment>
<keyword evidence="2" id="KW-0378">Hydrolase</keyword>